<evidence type="ECO:0000313" key="2">
    <source>
        <dbReference type="EMBL" id="MDQ0341154.1"/>
    </source>
</evidence>
<comment type="caution">
    <text evidence="2">The sequence shown here is derived from an EMBL/GenBank/DDBJ whole genome shotgun (WGS) entry which is preliminary data.</text>
</comment>
<sequence length="31" mass="3383">MVKIHEALMLMIAFATLVVTVIAVAQGQKKK</sequence>
<keyword evidence="1" id="KW-0812">Transmembrane</keyword>
<accession>A0ABU0CYE2</accession>
<evidence type="ECO:0008006" key="4">
    <source>
        <dbReference type="Google" id="ProtNLM"/>
    </source>
</evidence>
<evidence type="ECO:0000313" key="3">
    <source>
        <dbReference type="Proteomes" id="UP001232445"/>
    </source>
</evidence>
<keyword evidence="1" id="KW-1133">Transmembrane helix</keyword>
<reference evidence="2 3" key="1">
    <citation type="submission" date="2023-07" db="EMBL/GenBank/DDBJ databases">
        <title>Genomic Encyclopedia of Type Strains, Phase IV (KMG-IV): sequencing the most valuable type-strain genomes for metagenomic binning, comparative biology and taxonomic classification.</title>
        <authorList>
            <person name="Goeker M."/>
        </authorList>
    </citation>
    <scope>NUCLEOTIDE SEQUENCE [LARGE SCALE GENOMIC DNA]</scope>
    <source>
        <strain evidence="2 3">DSM 17740</strain>
    </source>
</reference>
<dbReference type="InterPro" id="IPR031616">
    <property type="entry name" value="BsrE-like"/>
</dbReference>
<protein>
    <recommendedName>
        <fullName evidence="4">Holin-like toxin</fullName>
    </recommendedName>
</protein>
<name>A0ABU0CYE2_9BACI</name>
<dbReference type="Pfam" id="PF16935">
    <property type="entry name" value="Hol_Tox"/>
    <property type="match status" value="1"/>
</dbReference>
<feature type="transmembrane region" description="Helical" evidence="1">
    <location>
        <begin position="6"/>
        <end position="25"/>
    </location>
</feature>
<keyword evidence="3" id="KW-1185">Reference proteome</keyword>
<evidence type="ECO:0000256" key="1">
    <source>
        <dbReference type="SAM" id="Phobius"/>
    </source>
</evidence>
<proteinExistence type="predicted"/>
<dbReference type="EMBL" id="JAUSUQ010000036">
    <property type="protein sequence ID" value="MDQ0341154.1"/>
    <property type="molecule type" value="Genomic_DNA"/>
</dbReference>
<organism evidence="2 3">
    <name type="scientific">Caldalkalibacillus uzonensis</name>
    <dbReference type="NCBI Taxonomy" id="353224"/>
    <lineage>
        <taxon>Bacteria</taxon>
        <taxon>Bacillati</taxon>
        <taxon>Bacillota</taxon>
        <taxon>Bacilli</taxon>
        <taxon>Bacillales</taxon>
        <taxon>Bacillaceae</taxon>
        <taxon>Caldalkalibacillus</taxon>
    </lineage>
</organism>
<dbReference type="Proteomes" id="UP001232445">
    <property type="component" value="Unassembled WGS sequence"/>
</dbReference>
<gene>
    <name evidence="2" type="ORF">J2S00_003998</name>
</gene>
<keyword evidence="1" id="KW-0472">Membrane</keyword>